<dbReference type="SUPFAM" id="SSF52540">
    <property type="entry name" value="P-loop containing nucleoside triphosphate hydrolases"/>
    <property type="match status" value="1"/>
</dbReference>
<keyword evidence="7" id="KW-0479">Metal-binding</keyword>
<feature type="binding site" evidence="7">
    <location>
        <position position="133"/>
    </location>
    <ligand>
        <name>ATP</name>
        <dbReference type="ChEBI" id="CHEBI:30616"/>
    </ligand>
</feature>
<keyword evidence="1 7" id="KW-0028">Amino-acid biosynthesis</keyword>
<reference evidence="9" key="1">
    <citation type="submission" date="2020-10" db="EMBL/GenBank/DDBJ databases">
        <authorList>
            <person name="Gilroy R."/>
        </authorList>
    </citation>
    <scope>NUCLEOTIDE SEQUENCE</scope>
    <source>
        <strain evidence="9">2478</strain>
    </source>
</reference>
<dbReference type="InterPro" id="IPR027417">
    <property type="entry name" value="P-loop_NTPase"/>
</dbReference>
<feature type="binding site" evidence="7">
    <location>
        <position position="32"/>
    </location>
    <ligand>
        <name>substrate</name>
    </ligand>
</feature>
<dbReference type="EMBL" id="JADILZ010000079">
    <property type="protein sequence ID" value="MBO8478929.1"/>
    <property type="molecule type" value="Genomic_DNA"/>
</dbReference>
<keyword evidence="3 7" id="KW-0547">Nucleotide-binding</keyword>
<dbReference type="PANTHER" id="PTHR21087:SF16">
    <property type="entry name" value="SHIKIMATE KINASE 1, CHLOROPLASTIC"/>
    <property type="match status" value="1"/>
</dbReference>
<dbReference type="InterPro" id="IPR029464">
    <property type="entry name" value="HSDR_N"/>
</dbReference>
<feature type="domain" description="Type I restriction enzyme R protein N-terminal" evidence="8">
    <location>
        <begin position="219"/>
        <end position="315"/>
    </location>
</feature>
<evidence type="ECO:0000256" key="6">
    <source>
        <dbReference type="ARBA" id="ARBA00023141"/>
    </source>
</evidence>
<comment type="subcellular location">
    <subcellularLocation>
        <location evidence="7">Cytoplasm</location>
    </subcellularLocation>
</comment>
<feature type="binding site" evidence="7">
    <location>
        <position position="162"/>
    </location>
    <ligand>
        <name>substrate</name>
    </ligand>
</feature>
<dbReference type="PANTHER" id="PTHR21087">
    <property type="entry name" value="SHIKIMATE KINASE"/>
    <property type="match status" value="1"/>
</dbReference>
<name>A0A9D9IVN7_9BACT</name>
<keyword evidence="5 7" id="KW-0067">ATP-binding</keyword>
<keyword evidence="2 7" id="KW-0808">Transferase</keyword>
<comment type="similarity">
    <text evidence="7">Belongs to the shikimate kinase family.</text>
</comment>
<comment type="catalytic activity">
    <reaction evidence="7">
        <text>shikimate + ATP = 3-phosphoshikimate + ADP + H(+)</text>
        <dbReference type="Rhea" id="RHEA:13121"/>
        <dbReference type="ChEBI" id="CHEBI:15378"/>
        <dbReference type="ChEBI" id="CHEBI:30616"/>
        <dbReference type="ChEBI" id="CHEBI:36208"/>
        <dbReference type="ChEBI" id="CHEBI:145989"/>
        <dbReference type="ChEBI" id="CHEBI:456216"/>
        <dbReference type="EC" id="2.7.1.71"/>
    </reaction>
</comment>
<evidence type="ECO:0000256" key="2">
    <source>
        <dbReference type="ARBA" id="ARBA00022679"/>
    </source>
</evidence>
<comment type="cofactor">
    <cofactor evidence="7">
        <name>Mg(2+)</name>
        <dbReference type="ChEBI" id="CHEBI:18420"/>
    </cofactor>
    <text evidence="7">Binds 1 Mg(2+) ion per subunit.</text>
</comment>
<evidence type="ECO:0000256" key="4">
    <source>
        <dbReference type="ARBA" id="ARBA00022777"/>
    </source>
</evidence>
<keyword evidence="7" id="KW-0460">Magnesium</keyword>
<reference evidence="9" key="2">
    <citation type="journal article" date="2021" name="PeerJ">
        <title>Extensive microbial diversity within the chicken gut microbiome revealed by metagenomics and culture.</title>
        <authorList>
            <person name="Gilroy R."/>
            <person name="Ravi A."/>
            <person name="Getino M."/>
            <person name="Pursley I."/>
            <person name="Horton D.L."/>
            <person name="Alikhan N.F."/>
            <person name="Baker D."/>
            <person name="Gharbi K."/>
            <person name="Hall N."/>
            <person name="Watson M."/>
            <person name="Adriaenssens E.M."/>
            <person name="Foster-Nyarko E."/>
            <person name="Jarju S."/>
            <person name="Secka A."/>
            <person name="Antonio M."/>
            <person name="Oren A."/>
            <person name="Chaudhuri R.R."/>
            <person name="La Ragione R."/>
            <person name="Hildebrand F."/>
            <person name="Pallen M.J."/>
        </authorList>
    </citation>
    <scope>NUCLEOTIDE SEQUENCE</scope>
    <source>
        <strain evidence="9">2478</strain>
    </source>
</reference>
<dbReference type="Gene3D" id="3.90.1570.30">
    <property type="match status" value="1"/>
</dbReference>
<gene>
    <name evidence="7" type="primary">aroK</name>
    <name evidence="9" type="ORF">IAB80_08605</name>
</gene>
<feature type="binding site" evidence="7">
    <location>
        <position position="94"/>
    </location>
    <ligand>
        <name>substrate</name>
    </ligand>
</feature>
<comment type="subunit">
    <text evidence="7">Monomer.</text>
</comment>
<sequence>MTVSLTGFMGCGKSSVGRELAALLSCSFIDLDAYIEKKTGMSIPEIFSEKGEQGFRLAEKDALKEVLSLYGSDSTDIRMADGHRKYTAVLSLGGGTLTTPECACMVKTRTLCIYLEAATDTLLHNLENDHADRPMLKTEGSPRQQDGNAALRERIESLMAQRSGTYRDTAWKTVSIDGKAVEETAAEIRRLLEEAARPARAGQDTVWDPLRKKEVALTPEENVRQWCIGMLHDHMKVPMHMMMSETGFRLGNKQYRADIIVYDRAAAPLAVVECKRPEVRLDREVLEQAIRYNMVLGVPYIVISNGHRTIIFSKTATGYAPMEHAPSYEEMLKRP</sequence>
<comment type="caution">
    <text evidence="9">The sequence shown here is derived from an EMBL/GenBank/DDBJ whole genome shotgun (WGS) entry which is preliminary data.</text>
</comment>
<evidence type="ECO:0000313" key="9">
    <source>
        <dbReference type="EMBL" id="MBO8478929.1"/>
    </source>
</evidence>
<dbReference type="GO" id="GO:0009423">
    <property type="term" value="P:chorismate biosynthetic process"/>
    <property type="evidence" value="ECO:0007669"/>
    <property type="project" value="UniProtKB-UniRule"/>
</dbReference>
<dbReference type="GO" id="GO:0005524">
    <property type="term" value="F:ATP binding"/>
    <property type="evidence" value="ECO:0007669"/>
    <property type="project" value="UniProtKB-UniRule"/>
</dbReference>
<dbReference type="GO" id="GO:0009073">
    <property type="term" value="P:aromatic amino acid family biosynthetic process"/>
    <property type="evidence" value="ECO:0007669"/>
    <property type="project" value="UniProtKB-KW"/>
</dbReference>
<evidence type="ECO:0000256" key="3">
    <source>
        <dbReference type="ARBA" id="ARBA00022741"/>
    </source>
</evidence>
<dbReference type="GO" id="GO:0000287">
    <property type="term" value="F:magnesium ion binding"/>
    <property type="evidence" value="ECO:0007669"/>
    <property type="project" value="UniProtKB-UniRule"/>
</dbReference>
<organism evidence="9 10">
    <name type="scientific">Candidatus Cryptobacteroides excrementipullorum</name>
    <dbReference type="NCBI Taxonomy" id="2840761"/>
    <lineage>
        <taxon>Bacteria</taxon>
        <taxon>Pseudomonadati</taxon>
        <taxon>Bacteroidota</taxon>
        <taxon>Bacteroidia</taxon>
        <taxon>Bacteroidales</taxon>
        <taxon>Candidatus Cryptobacteroides</taxon>
    </lineage>
</organism>
<evidence type="ECO:0000256" key="7">
    <source>
        <dbReference type="HAMAP-Rule" id="MF_00109"/>
    </source>
</evidence>
<dbReference type="InterPro" id="IPR000623">
    <property type="entry name" value="Shikimate_kinase/TSH1"/>
</dbReference>
<dbReference type="PRINTS" id="PR01100">
    <property type="entry name" value="SHIKIMTKNASE"/>
</dbReference>
<comment type="pathway">
    <text evidence="7">Metabolic intermediate biosynthesis; chorismate biosynthesis; chorismate from D-erythrose 4-phosphate and phosphoenolpyruvate: step 5/7.</text>
</comment>
<keyword evidence="7" id="KW-0963">Cytoplasm</keyword>
<dbReference type="GO" id="GO:0005829">
    <property type="term" value="C:cytosol"/>
    <property type="evidence" value="ECO:0007669"/>
    <property type="project" value="TreeGrafter"/>
</dbReference>
<keyword evidence="4 7" id="KW-0418">Kinase</keyword>
<dbReference type="AlphaFoldDB" id="A0A9D9IVN7"/>
<dbReference type="GO" id="GO:0008652">
    <property type="term" value="P:amino acid biosynthetic process"/>
    <property type="evidence" value="ECO:0007669"/>
    <property type="project" value="UniProtKB-KW"/>
</dbReference>
<dbReference type="EC" id="2.7.1.71" evidence="7"/>
<dbReference type="Proteomes" id="UP000823771">
    <property type="component" value="Unassembled WGS sequence"/>
</dbReference>
<evidence type="ECO:0000313" key="10">
    <source>
        <dbReference type="Proteomes" id="UP000823771"/>
    </source>
</evidence>
<protein>
    <recommendedName>
        <fullName evidence="7">Shikimate kinase</fullName>
        <shortName evidence="7">SK</shortName>
        <ecNumber evidence="7">2.7.1.71</ecNumber>
    </recommendedName>
</protein>
<dbReference type="Gene3D" id="3.40.50.300">
    <property type="entry name" value="P-loop containing nucleotide triphosphate hydrolases"/>
    <property type="match status" value="1"/>
</dbReference>
<dbReference type="Pfam" id="PF01202">
    <property type="entry name" value="SKI"/>
    <property type="match status" value="2"/>
</dbReference>
<keyword evidence="6 7" id="KW-0057">Aromatic amino acid biosynthesis</keyword>
<comment type="caution">
    <text evidence="7">Lacks conserved residue(s) required for the propagation of feature annotation.</text>
</comment>
<dbReference type="CDD" id="cd00464">
    <property type="entry name" value="SK"/>
    <property type="match status" value="1"/>
</dbReference>
<dbReference type="HAMAP" id="MF_00109">
    <property type="entry name" value="Shikimate_kinase"/>
    <property type="match status" value="1"/>
</dbReference>
<evidence type="ECO:0000256" key="1">
    <source>
        <dbReference type="ARBA" id="ARBA00022605"/>
    </source>
</evidence>
<dbReference type="GO" id="GO:0004765">
    <property type="term" value="F:shikimate kinase activity"/>
    <property type="evidence" value="ECO:0007669"/>
    <property type="project" value="UniProtKB-UniRule"/>
</dbReference>
<dbReference type="Pfam" id="PF13588">
    <property type="entry name" value="HSDR_N_2"/>
    <property type="match status" value="1"/>
</dbReference>
<evidence type="ECO:0000259" key="8">
    <source>
        <dbReference type="Pfam" id="PF13588"/>
    </source>
</evidence>
<evidence type="ECO:0000256" key="5">
    <source>
        <dbReference type="ARBA" id="ARBA00022840"/>
    </source>
</evidence>
<comment type="function">
    <text evidence="7">Catalyzes the specific phosphorylation of the 3-hydroxyl group of shikimic acid using ATP as a cosubstrate.</text>
</comment>
<proteinExistence type="inferred from homology"/>
<accession>A0A9D9IVN7</accession>
<feature type="binding site" evidence="7">
    <location>
        <position position="14"/>
    </location>
    <ligand>
        <name>Mg(2+)</name>
        <dbReference type="ChEBI" id="CHEBI:18420"/>
    </ligand>
</feature>
<feature type="binding site" evidence="7">
    <location>
        <position position="56"/>
    </location>
    <ligand>
        <name>substrate</name>
    </ligand>
</feature>
<feature type="binding site" evidence="7">
    <location>
        <begin position="10"/>
        <end position="15"/>
    </location>
    <ligand>
        <name>ATP</name>
        <dbReference type="ChEBI" id="CHEBI:30616"/>
    </ligand>
</feature>
<dbReference type="InterPro" id="IPR031322">
    <property type="entry name" value="Shikimate/glucono_kinase"/>
</dbReference>